<dbReference type="Proteomes" id="UP000298759">
    <property type="component" value="Chromosome"/>
</dbReference>
<evidence type="ECO:0000313" key="12">
    <source>
        <dbReference type="EMBL" id="QCI17311.1"/>
    </source>
</evidence>
<evidence type="ECO:0000256" key="6">
    <source>
        <dbReference type="ARBA" id="ARBA00035206"/>
    </source>
</evidence>
<protein>
    <recommendedName>
        <fullName evidence="6 8">Large ribosomal subunit protein uL24</fullName>
    </recommendedName>
</protein>
<dbReference type="InterPro" id="IPR008991">
    <property type="entry name" value="Translation_prot_SH3-like_sf"/>
</dbReference>
<organism evidence="12 13">
    <name type="scientific">Buchnera aphidicola</name>
    <name type="common">Aphis helianthi</name>
    <dbReference type="NCBI Taxonomy" id="2315802"/>
    <lineage>
        <taxon>Bacteria</taxon>
        <taxon>Pseudomonadati</taxon>
        <taxon>Pseudomonadota</taxon>
        <taxon>Gammaproteobacteria</taxon>
        <taxon>Enterobacterales</taxon>
        <taxon>Erwiniaceae</taxon>
        <taxon>Buchnera</taxon>
    </lineage>
</organism>
<accession>A0A4D6XUP0</accession>
<dbReference type="InterPro" id="IPR005824">
    <property type="entry name" value="KOW"/>
</dbReference>
<feature type="domain" description="KOW" evidence="10">
    <location>
        <begin position="8"/>
        <end position="35"/>
    </location>
</feature>
<dbReference type="PROSITE" id="PS01108">
    <property type="entry name" value="RIBOSOMAL_L24"/>
    <property type="match status" value="1"/>
</dbReference>
<dbReference type="CDD" id="cd06089">
    <property type="entry name" value="KOW_RPL26"/>
    <property type="match status" value="1"/>
</dbReference>
<dbReference type="InterPro" id="IPR057264">
    <property type="entry name" value="Ribosomal_uL24_C"/>
</dbReference>
<dbReference type="InterPro" id="IPR005825">
    <property type="entry name" value="Ribosomal_uL24_CS"/>
</dbReference>
<dbReference type="Gene3D" id="2.30.30.30">
    <property type="match status" value="1"/>
</dbReference>
<dbReference type="InterPro" id="IPR014722">
    <property type="entry name" value="Rib_uL2_dom2"/>
</dbReference>
<reference evidence="12 13" key="1">
    <citation type="submission" date="2018-12" db="EMBL/GenBank/DDBJ databases">
        <authorList>
            <person name="Chong R.A."/>
        </authorList>
    </citation>
    <scope>NUCLEOTIDE SEQUENCE [LARGE SCALE GENOMIC DNA]</scope>
    <source>
        <strain evidence="12 13">Ahe</strain>
    </source>
</reference>
<comment type="function">
    <text evidence="8">One of two assembly initiator proteins, it binds directly to the 5'-end of the 23S rRNA, where it nucleates assembly of the 50S subunit.</text>
</comment>
<keyword evidence="3 8" id="KW-0694">RNA-binding</keyword>
<evidence type="ECO:0000256" key="4">
    <source>
        <dbReference type="ARBA" id="ARBA00022980"/>
    </source>
</evidence>
<dbReference type="Pfam" id="PF00467">
    <property type="entry name" value="KOW"/>
    <property type="match status" value="1"/>
</dbReference>
<dbReference type="RefSeq" id="WP_158340243.1">
    <property type="nucleotide sequence ID" value="NZ_CP034894.1"/>
</dbReference>
<evidence type="ECO:0000256" key="7">
    <source>
        <dbReference type="ARBA" id="ARBA00058688"/>
    </source>
</evidence>
<sequence length="105" mass="11742">MALKLHQNDEVIILTGKEKGKKGTIKSILSPNKVIIQGLNLVKKHQKPNPSQNKNGGILEKEAPIHISNIAIFNPESKKSDRVGFKFKEGKKVRFFKSNGKVIKK</sequence>
<dbReference type="PANTHER" id="PTHR12903">
    <property type="entry name" value="MITOCHONDRIAL RIBOSOMAL PROTEIN L24"/>
    <property type="match status" value="1"/>
</dbReference>
<dbReference type="GO" id="GO:0005840">
    <property type="term" value="C:ribosome"/>
    <property type="evidence" value="ECO:0007669"/>
    <property type="project" value="UniProtKB-KW"/>
</dbReference>
<evidence type="ECO:0000259" key="10">
    <source>
        <dbReference type="Pfam" id="PF00467"/>
    </source>
</evidence>
<dbReference type="AlphaFoldDB" id="A0A4D6XUP0"/>
<keyword evidence="2 8" id="KW-0699">rRNA-binding</keyword>
<evidence type="ECO:0000256" key="3">
    <source>
        <dbReference type="ARBA" id="ARBA00022884"/>
    </source>
</evidence>
<dbReference type="SUPFAM" id="SSF50104">
    <property type="entry name" value="Translation proteins SH3-like domain"/>
    <property type="match status" value="1"/>
</dbReference>
<keyword evidence="4 8" id="KW-0689">Ribosomal protein</keyword>
<dbReference type="HAMAP" id="MF_01326_B">
    <property type="entry name" value="Ribosomal_uL24_B"/>
    <property type="match status" value="1"/>
</dbReference>
<dbReference type="OrthoDB" id="9807419at2"/>
<dbReference type="GO" id="GO:0003735">
    <property type="term" value="F:structural constituent of ribosome"/>
    <property type="evidence" value="ECO:0007669"/>
    <property type="project" value="InterPro"/>
</dbReference>
<dbReference type="Pfam" id="PF17136">
    <property type="entry name" value="ribosomal_L24"/>
    <property type="match status" value="1"/>
</dbReference>
<comment type="similarity">
    <text evidence="1 8 9">Belongs to the universal ribosomal protein uL24 family.</text>
</comment>
<comment type="function">
    <text evidence="7 8">One of the proteins that surrounds the polypeptide exit tunnel on the outside of the subunit.</text>
</comment>
<dbReference type="InterPro" id="IPR003256">
    <property type="entry name" value="Ribosomal_uL24"/>
</dbReference>
<evidence type="ECO:0000256" key="2">
    <source>
        <dbReference type="ARBA" id="ARBA00022730"/>
    </source>
</evidence>
<evidence type="ECO:0000256" key="9">
    <source>
        <dbReference type="RuleBase" id="RU003477"/>
    </source>
</evidence>
<evidence type="ECO:0000256" key="8">
    <source>
        <dbReference type="HAMAP-Rule" id="MF_01326"/>
    </source>
</evidence>
<evidence type="ECO:0000256" key="5">
    <source>
        <dbReference type="ARBA" id="ARBA00023274"/>
    </source>
</evidence>
<dbReference type="GO" id="GO:1990904">
    <property type="term" value="C:ribonucleoprotein complex"/>
    <property type="evidence" value="ECO:0007669"/>
    <property type="project" value="UniProtKB-KW"/>
</dbReference>
<dbReference type="GO" id="GO:0006412">
    <property type="term" value="P:translation"/>
    <property type="evidence" value="ECO:0007669"/>
    <property type="project" value="UniProtKB-UniRule"/>
</dbReference>
<comment type="subunit">
    <text evidence="8">Part of the 50S ribosomal subunit.</text>
</comment>
<dbReference type="GO" id="GO:0005829">
    <property type="term" value="C:cytosol"/>
    <property type="evidence" value="ECO:0007669"/>
    <property type="project" value="UniProtKB-ARBA"/>
</dbReference>
<gene>
    <name evidence="8" type="primary">rplX</name>
    <name evidence="12" type="ORF">D9V62_02605</name>
</gene>
<reference evidence="12 13" key="2">
    <citation type="submission" date="2019-05" db="EMBL/GenBank/DDBJ databases">
        <title>Genome evolution of the obligate endosymbiont Buchnera aphidicola.</title>
        <authorList>
            <person name="Moran N.A."/>
        </authorList>
    </citation>
    <scope>NUCLEOTIDE SEQUENCE [LARGE SCALE GENOMIC DNA]</scope>
    <source>
        <strain evidence="12 13">Ahe</strain>
    </source>
</reference>
<keyword evidence="5 8" id="KW-0687">Ribonucleoprotein</keyword>
<proteinExistence type="inferred from homology"/>
<evidence type="ECO:0000256" key="1">
    <source>
        <dbReference type="ARBA" id="ARBA00010618"/>
    </source>
</evidence>
<dbReference type="FunFam" id="2.30.30.30:FF:000004">
    <property type="entry name" value="50S ribosomal protein L24"/>
    <property type="match status" value="1"/>
</dbReference>
<dbReference type="EMBL" id="CP034894">
    <property type="protein sequence ID" value="QCI17311.1"/>
    <property type="molecule type" value="Genomic_DNA"/>
</dbReference>
<evidence type="ECO:0000259" key="11">
    <source>
        <dbReference type="Pfam" id="PF17136"/>
    </source>
</evidence>
<dbReference type="GO" id="GO:0019843">
    <property type="term" value="F:rRNA binding"/>
    <property type="evidence" value="ECO:0007669"/>
    <property type="project" value="UniProtKB-UniRule"/>
</dbReference>
<evidence type="ECO:0000313" key="13">
    <source>
        <dbReference type="Proteomes" id="UP000298759"/>
    </source>
</evidence>
<dbReference type="NCBIfam" id="TIGR01079">
    <property type="entry name" value="rplX_bact"/>
    <property type="match status" value="1"/>
</dbReference>
<feature type="domain" description="Large ribosomal subunit protein uL24 C-terminal" evidence="11">
    <location>
        <begin position="39"/>
        <end position="103"/>
    </location>
</feature>
<dbReference type="InterPro" id="IPR041988">
    <property type="entry name" value="Ribosomal_uL24_KOW"/>
</dbReference>
<name>A0A4D6XUP0_9GAMM</name>